<evidence type="ECO:0000256" key="1">
    <source>
        <dbReference type="SAM" id="Phobius"/>
    </source>
</evidence>
<evidence type="ECO:0000313" key="3">
    <source>
        <dbReference type="Proteomes" id="UP000192920"/>
    </source>
</evidence>
<accession>A0A1Y6C2V9</accession>
<keyword evidence="1" id="KW-0812">Transmembrane</keyword>
<keyword evidence="1" id="KW-0472">Membrane</keyword>
<dbReference type="AlphaFoldDB" id="A0A1Y6C2V9"/>
<dbReference type="Proteomes" id="UP000192920">
    <property type="component" value="Unassembled WGS sequence"/>
</dbReference>
<feature type="transmembrane region" description="Helical" evidence="1">
    <location>
        <begin position="34"/>
        <end position="53"/>
    </location>
</feature>
<gene>
    <name evidence="2" type="ORF">SAMN02745746_03195</name>
</gene>
<evidence type="ECO:0000313" key="2">
    <source>
        <dbReference type="EMBL" id="SMF42876.1"/>
    </source>
</evidence>
<keyword evidence="1" id="KW-1133">Transmembrane helix</keyword>
<name>A0A1Y6C2V9_9NEIS</name>
<dbReference type="RefSeq" id="WP_085277308.1">
    <property type="nucleotide sequence ID" value="NZ_FXAG01000020.1"/>
</dbReference>
<sequence length="66" mass="7351">MKSQGKQGGWYTGLMMISIIMAVVLFVSAPWIPLALLAALAVVGVIQGISWLFDNWKHRHDHTHAH</sequence>
<reference evidence="3" key="1">
    <citation type="submission" date="2017-04" db="EMBL/GenBank/DDBJ databases">
        <authorList>
            <person name="Varghese N."/>
            <person name="Submissions S."/>
        </authorList>
    </citation>
    <scope>NUCLEOTIDE SEQUENCE [LARGE SCALE GENOMIC DNA]</scope>
    <source>
        <strain evidence="3">DSM 22618</strain>
    </source>
</reference>
<protein>
    <submittedName>
        <fullName evidence="2">Uncharacterized protein</fullName>
    </submittedName>
</protein>
<organism evidence="2 3">
    <name type="scientific">Pseudogulbenkiania subflava DSM 22618</name>
    <dbReference type="NCBI Taxonomy" id="1123014"/>
    <lineage>
        <taxon>Bacteria</taxon>
        <taxon>Pseudomonadati</taxon>
        <taxon>Pseudomonadota</taxon>
        <taxon>Betaproteobacteria</taxon>
        <taxon>Neisseriales</taxon>
        <taxon>Chromobacteriaceae</taxon>
        <taxon>Pseudogulbenkiania</taxon>
    </lineage>
</organism>
<feature type="transmembrane region" description="Helical" evidence="1">
    <location>
        <begin position="9"/>
        <end position="28"/>
    </location>
</feature>
<keyword evidence="3" id="KW-1185">Reference proteome</keyword>
<dbReference type="EMBL" id="FXAG01000020">
    <property type="protein sequence ID" value="SMF42876.1"/>
    <property type="molecule type" value="Genomic_DNA"/>
</dbReference>
<proteinExistence type="predicted"/>